<dbReference type="Proteomes" id="UP001163096">
    <property type="component" value="Chromosome"/>
</dbReference>
<protein>
    <submittedName>
        <fullName evidence="2">Uncharacterized protein</fullName>
    </submittedName>
</protein>
<sequence>MVSEYYKNAEGWGVFITGAIVILYVLLNAYYNHSMYKAPIPNWIFAGLLPFIASVGLFIYLHLISHRKLTDEEDIKKAHLNYLMVIASLIGFFIWLLVLVILNLIHLDISIFLSVLCGAAVIILLYYLLRGIDNKRSTTIVDQ</sequence>
<evidence type="ECO:0000256" key="1">
    <source>
        <dbReference type="SAM" id="Phobius"/>
    </source>
</evidence>
<dbReference type="AlphaFoldDB" id="A0A9X9S714"/>
<evidence type="ECO:0000313" key="3">
    <source>
        <dbReference type="Proteomes" id="UP001163096"/>
    </source>
</evidence>
<dbReference type="EMBL" id="CP113361">
    <property type="protein sequence ID" value="WAI02030.1"/>
    <property type="molecule type" value="Genomic_DNA"/>
</dbReference>
<proteinExistence type="predicted"/>
<dbReference type="RefSeq" id="WP_268187308.1">
    <property type="nucleotide sequence ID" value="NZ_CP113361.1"/>
</dbReference>
<reference evidence="2" key="1">
    <citation type="submission" date="2022-11" db="EMBL/GenBank/DDBJ databases">
        <title>Complete genome sequence of Methanogenium organophilum DSM 3596.</title>
        <authorList>
            <person name="Chen S.-C."/>
            <person name="Lai S.-J."/>
            <person name="You Y.-T."/>
        </authorList>
    </citation>
    <scope>NUCLEOTIDE SEQUENCE</scope>
    <source>
        <strain evidence="2">DSM 3596</strain>
    </source>
</reference>
<name>A0A9X9S714_METOG</name>
<feature type="transmembrane region" description="Helical" evidence="1">
    <location>
        <begin position="43"/>
        <end position="61"/>
    </location>
</feature>
<keyword evidence="1" id="KW-0472">Membrane</keyword>
<keyword evidence="3" id="KW-1185">Reference proteome</keyword>
<keyword evidence="1" id="KW-0812">Transmembrane</keyword>
<dbReference type="KEGG" id="mou:OU421_03940"/>
<gene>
    <name evidence="2" type="ORF">OU421_03940</name>
</gene>
<dbReference type="GeneID" id="76834224"/>
<keyword evidence="1" id="KW-1133">Transmembrane helix</keyword>
<feature type="transmembrane region" description="Helical" evidence="1">
    <location>
        <begin position="111"/>
        <end position="129"/>
    </location>
</feature>
<feature type="transmembrane region" description="Helical" evidence="1">
    <location>
        <begin position="82"/>
        <end position="105"/>
    </location>
</feature>
<feature type="transmembrane region" description="Helical" evidence="1">
    <location>
        <begin position="12"/>
        <end position="31"/>
    </location>
</feature>
<accession>A0A9X9S714</accession>
<evidence type="ECO:0000313" key="2">
    <source>
        <dbReference type="EMBL" id="WAI02030.1"/>
    </source>
</evidence>
<organism evidence="2 3">
    <name type="scientific">Methanogenium organophilum</name>
    <dbReference type="NCBI Taxonomy" id="2199"/>
    <lineage>
        <taxon>Archaea</taxon>
        <taxon>Methanobacteriati</taxon>
        <taxon>Methanobacteriota</taxon>
        <taxon>Stenosarchaea group</taxon>
        <taxon>Methanomicrobia</taxon>
        <taxon>Methanomicrobiales</taxon>
        <taxon>Methanomicrobiaceae</taxon>
        <taxon>Methanogenium</taxon>
    </lineage>
</organism>